<dbReference type="RefSeq" id="WP_041133286.1">
    <property type="nucleotide sequence ID" value="NZ_CP010407.1"/>
</dbReference>
<dbReference type="Proteomes" id="UP000031774">
    <property type="component" value="Chromosome"/>
</dbReference>
<evidence type="ECO:0000313" key="3">
    <source>
        <dbReference type="Proteomes" id="UP000031774"/>
    </source>
</evidence>
<gene>
    <name evidence="2" type="ORF">SVTN_39020</name>
</gene>
<sequence>MTDDADDRLQTSARGWLTLQLAVLGFAGLCGAIKSGGTGGSAAPRAVEAVAGVLVLLALGVACVATYLVARIAWPVHAPPPTDAVRAGRRLRLGIGLTFLAVLLVAVAASTAWWPEEGSSKAGALVEVSTASGTWCGTLRPSGGGALGLEVADTGQAVDIPLGEVAALLPVGTCGT</sequence>
<keyword evidence="3" id="KW-1185">Reference proteome</keyword>
<protein>
    <submittedName>
        <fullName evidence="2">Uncharacterized protein</fullName>
    </submittedName>
</protein>
<feature type="transmembrane region" description="Helical" evidence="1">
    <location>
        <begin position="16"/>
        <end position="37"/>
    </location>
</feature>
<dbReference type="HOGENOM" id="CLU_1524349_0_0_11"/>
<dbReference type="EMBL" id="CP010407">
    <property type="protein sequence ID" value="AJF69366.1"/>
    <property type="molecule type" value="Genomic_DNA"/>
</dbReference>
<evidence type="ECO:0000256" key="1">
    <source>
        <dbReference type="SAM" id="Phobius"/>
    </source>
</evidence>
<dbReference type="AlphaFoldDB" id="A0A0B5I9Z3"/>
<organism evidence="2 3">
    <name type="scientific">Streptomyces vietnamensis</name>
    <dbReference type="NCBI Taxonomy" id="362257"/>
    <lineage>
        <taxon>Bacteria</taxon>
        <taxon>Bacillati</taxon>
        <taxon>Actinomycetota</taxon>
        <taxon>Actinomycetes</taxon>
        <taxon>Kitasatosporales</taxon>
        <taxon>Streptomycetaceae</taxon>
        <taxon>Streptomyces</taxon>
    </lineage>
</organism>
<keyword evidence="1" id="KW-1133">Transmembrane helix</keyword>
<dbReference type="KEGG" id="svt:SVTN_39020"/>
<name>A0A0B5I9Z3_9ACTN</name>
<evidence type="ECO:0000313" key="2">
    <source>
        <dbReference type="EMBL" id="AJF69366.1"/>
    </source>
</evidence>
<keyword evidence="1" id="KW-0472">Membrane</keyword>
<proteinExistence type="predicted"/>
<feature type="transmembrane region" description="Helical" evidence="1">
    <location>
        <begin position="49"/>
        <end position="70"/>
    </location>
</feature>
<accession>A0A0B5I9Z3</accession>
<feature type="transmembrane region" description="Helical" evidence="1">
    <location>
        <begin position="91"/>
        <end position="114"/>
    </location>
</feature>
<reference evidence="2 3" key="1">
    <citation type="submission" date="2014-12" db="EMBL/GenBank/DDBJ databases">
        <title>Complete genome sequence of Streptomyces vietnamensis strain GIMV4.0001, a genetic manipulable producer of the benzoisochromanequinone antibiotic granaticin.</title>
        <authorList>
            <person name="Deng M.R."/>
            <person name="Guo J."/>
            <person name="Ma L.Y."/>
            <person name="Feng G.D."/>
            <person name="Mo C.Y."/>
            <person name="Zhu H.H."/>
        </authorList>
    </citation>
    <scope>NUCLEOTIDE SEQUENCE [LARGE SCALE GENOMIC DNA]</scope>
    <source>
        <strain evidence="3">GIMV4.0001</strain>
    </source>
</reference>
<keyword evidence="1" id="KW-0812">Transmembrane</keyword>